<evidence type="ECO:0000313" key="4">
    <source>
        <dbReference type="Proteomes" id="UP000516439"/>
    </source>
</evidence>
<feature type="domain" description="Gfo/Idh/MocA-like oxidoreductase C-terminal" evidence="2">
    <location>
        <begin position="138"/>
        <end position="340"/>
    </location>
</feature>
<dbReference type="Gene3D" id="3.40.50.720">
    <property type="entry name" value="NAD(P)-binding Rossmann-like Domain"/>
    <property type="match status" value="1"/>
</dbReference>
<evidence type="ECO:0000313" key="3">
    <source>
        <dbReference type="EMBL" id="QNR84433.1"/>
    </source>
</evidence>
<keyword evidence="4" id="KW-1185">Reference proteome</keyword>
<dbReference type="PANTHER" id="PTHR43708">
    <property type="entry name" value="CONSERVED EXPRESSED OXIDOREDUCTASE (EUROFUNG)"/>
    <property type="match status" value="1"/>
</dbReference>
<dbReference type="Proteomes" id="UP000516439">
    <property type="component" value="Chromosome"/>
</dbReference>
<proteinExistence type="predicted"/>
<dbReference type="PANTHER" id="PTHR43708:SF7">
    <property type="entry name" value="OXIDOREDUCTASE"/>
    <property type="match status" value="1"/>
</dbReference>
<dbReference type="Pfam" id="PF01408">
    <property type="entry name" value="GFO_IDH_MocA"/>
    <property type="match status" value="1"/>
</dbReference>
<organism evidence="3 4">
    <name type="scientific">Pedobacter riviphilus</name>
    <dbReference type="NCBI Taxonomy" id="2766984"/>
    <lineage>
        <taxon>Bacteria</taxon>
        <taxon>Pseudomonadati</taxon>
        <taxon>Bacteroidota</taxon>
        <taxon>Sphingobacteriia</taxon>
        <taxon>Sphingobacteriales</taxon>
        <taxon>Sphingobacteriaceae</taxon>
        <taxon>Pedobacter</taxon>
    </lineage>
</organism>
<reference evidence="3 4" key="1">
    <citation type="submission" date="2020-09" db="EMBL/GenBank/DDBJ databases">
        <title>Pedobacter sp. SW-16 isolated from soil near Yeocheon.</title>
        <authorList>
            <person name="Im H.S."/>
            <person name="Joung Y."/>
            <person name="Lee S.-S."/>
        </authorList>
    </citation>
    <scope>NUCLEOTIDE SEQUENCE [LARGE SCALE GENOMIC DNA]</scope>
    <source>
        <strain evidence="3 4">SW-16</strain>
    </source>
</reference>
<dbReference type="InterPro" id="IPR036291">
    <property type="entry name" value="NAD(P)-bd_dom_sf"/>
</dbReference>
<feature type="domain" description="Gfo/Idh/MocA-like oxidoreductase N-terminal" evidence="1">
    <location>
        <begin position="11"/>
        <end position="123"/>
    </location>
</feature>
<sequence>MDTNINKTINAGLLAYGMSGKVFHAPFLQGHSGFNLKAIVERSHKNAVNDYPNITSYNSVDELLNDEEIALVVINTPNNLHYEHSKAALNAHKHILVEKPFTATVAQAKELFELADSVGKQIFFYQNRRWDSDFTSVKKVIESGKLGKLIEVHLRYDRYRNVIGPKVFKENPVEASGLLYDLGPHLLDQVICLFGKPLSYHKILGKNRVGTLVDDYFSIQLSYPDSLNVFVTSSMLVVSPQAGFVLHGMNGSFIKQRTDIQEEQLLAGMKLSDPAYGIESESKDGVLTTIDADGNKTEETIPSEVGSYLPLFEAVYQGIVNNKPYPVTREDVLTQMEIIESPITA</sequence>
<dbReference type="Gene3D" id="3.30.360.10">
    <property type="entry name" value="Dihydrodipicolinate Reductase, domain 2"/>
    <property type="match status" value="1"/>
</dbReference>
<accession>A0ABX6THN9</accession>
<dbReference type="InterPro" id="IPR051317">
    <property type="entry name" value="Gfo/Idh/MocA_oxidoreduct"/>
</dbReference>
<gene>
    <name evidence="3" type="ORF">H9N25_21410</name>
</gene>
<dbReference type="InterPro" id="IPR004104">
    <property type="entry name" value="Gfo/Idh/MocA-like_OxRdtase_C"/>
</dbReference>
<dbReference type="SUPFAM" id="SSF51735">
    <property type="entry name" value="NAD(P)-binding Rossmann-fold domains"/>
    <property type="match status" value="1"/>
</dbReference>
<name>A0ABX6THN9_9SPHI</name>
<dbReference type="SUPFAM" id="SSF55347">
    <property type="entry name" value="Glyceraldehyde-3-phosphate dehydrogenase-like, C-terminal domain"/>
    <property type="match status" value="1"/>
</dbReference>
<evidence type="ECO:0000259" key="2">
    <source>
        <dbReference type="Pfam" id="PF02894"/>
    </source>
</evidence>
<dbReference type="Pfam" id="PF02894">
    <property type="entry name" value="GFO_IDH_MocA_C"/>
    <property type="match status" value="1"/>
</dbReference>
<dbReference type="InterPro" id="IPR000683">
    <property type="entry name" value="Gfo/Idh/MocA-like_OxRdtase_N"/>
</dbReference>
<protein>
    <submittedName>
        <fullName evidence="3">Gfo/Idh/MocA family oxidoreductase</fullName>
    </submittedName>
</protein>
<dbReference type="EMBL" id="CP061171">
    <property type="protein sequence ID" value="QNR84433.1"/>
    <property type="molecule type" value="Genomic_DNA"/>
</dbReference>
<dbReference type="RefSeq" id="WP_190327178.1">
    <property type="nucleotide sequence ID" value="NZ_CP061171.1"/>
</dbReference>
<evidence type="ECO:0000259" key="1">
    <source>
        <dbReference type="Pfam" id="PF01408"/>
    </source>
</evidence>